<dbReference type="PANTHER" id="PTHR34220">
    <property type="entry name" value="SENSOR HISTIDINE KINASE YPDA"/>
    <property type="match status" value="1"/>
</dbReference>
<dbReference type="CDD" id="cd06225">
    <property type="entry name" value="HAMP"/>
    <property type="match status" value="1"/>
</dbReference>
<evidence type="ECO:0000259" key="8">
    <source>
        <dbReference type="PROSITE" id="PS50885"/>
    </source>
</evidence>
<dbReference type="SUPFAM" id="SSF55874">
    <property type="entry name" value="ATPase domain of HSP90 chaperone/DNA topoisomerase II/histidine kinase"/>
    <property type="match status" value="1"/>
</dbReference>
<keyword evidence="7" id="KW-0812">Transmembrane</keyword>
<dbReference type="RefSeq" id="WP_065856592.1">
    <property type="nucleotide sequence ID" value="NZ_LYPC01000027.1"/>
</dbReference>
<dbReference type="PROSITE" id="PS50885">
    <property type="entry name" value="HAMP"/>
    <property type="match status" value="1"/>
</dbReference>
<dbReference type="Proteomes" id="UP000093309">
    <property type="component" value="Unassembled WGS sequence"/>
</dbReference>
<dbReference type="PANTHER" id="PTHR34220:SF7">
    <property type="entry name" value="SENSOR HISTIDINE KINASE YPDA"/>
    <property type="match status" value="1"/>
</dbReference>
<evidence type="ECO:0000256" key="5">
    <source>
        <dbReference type="ARBA" id="ARBA00022777"/>
    </source>
</evidence>
<dbReference type="InterPro" id="IPR050640">
    <property type="entry name" value="Bact_2-comp_sensor_kinase"/>
</dbReference>
<evidence type="ECO:0000256" key="4">
    <source>
        <dbReference type="ARBA" id="ARBA00022679"/>
    </source>
</evidence>
<keyword evidence="6 7" id="KW-0472">Membrane</keyword>
<comment type="caution">
    <text evidence="9">The sequence shown here is derived from an EMBL/GenBank/DDBJ whole genome shotgun (WGS) entry which is preliminary data.</text>
</comment>
<evidence type="ECO:0000256" key="1">
    <source>
        <dbReference type="ARBA" id="ARBA00004651"/>
    </source>
</evidence>
<dbReference type="Pfam" id="PF02518">
    <property type="entry name" value="HATPase_c"/>
    <property type="match status" value="1"/>
</dbReference>
<dbReference type="InterPro" id="IPR003594">
    <property type="entry name" value="HATPase_dom"/>
</dbReference>
<organism evidence="9 10">
    <name type="scientific">Paenibacillus pectinilyticus</name>
    <dbReference type="NCBI Taxonomy" id="512399"/>
    <lineage>
        <taxon>Bacteria</taxon>
        <taxon>Bacillati</taxon>
        <taxon>Bacillota</taxon>
        <taxon>Bacilli</taxon>
        <taxon>Bacillales</taxon>
        <taxon>Paenibacillaceae</taxon>
        <taxon>Paenibacillus</taxon>
    </lineage>
</organism>
<evidence type="ECO:0000256" key="3">
    <source>
        <dbReference type="ARBA" id="ARBA00022553"/>
    </source>
</evidence>
<gene>
    <name evidence="9" type="ORF">A8709_31545</name>
</gene>
<evidence type="ECO:0000256" key="7">
    <source>
        <dbReference type="SAM" id="Phobius"/>
    </source>
</evidence>
<dbReference type="STRING" id="512399.A8709_31545"/>
<dbReference type="SUPFAM" id="SSF158472">
    <property type="entry name" value="HAMP domain-like"/>
    <property type="match status" value="1"/>
</dbReference>
<sequence length="593" mass="68002">MKIRTKLIVTHLLIMLVLLGSLTYVLVKRSSDLVFDSIIENANLSLAQVRVNLDHKLSSYEDIANTLYLNTSLQNMLMKHFPDLRDAYDEYFANYEPLDSAMKITQNVSHLIIYTDNPSFVFANFHLLDSEVKTSDWYQAVIKSPFGAYWTASYLNEFPVERVFSLRKRLNKEDPNSPIVVSIEVNVSVLNDLIHEESKGKRFIFTMPDGVVLVDSSDANPVKRLDELPFSQQIQSSDEGKLQYKVGKETYEVLYQTLNSRNVVKGMKVITLIPVTELMPKINQLKSLSFVLFIGACVISAALIFAFSMGLTRRFTELSTKMRRVHKDNFQSFIDVKGKDEVAQLGQIFNVMVKRLGQLVNERYQSEIDRQEQAFRTKEVELYALQAQIKPHFLFNILNTIRGKLLIAGDRENAHVVGLLAKSFRMMLKSGGQFIRLTEEIEFIEIYLQLQTYRYVDKFEYDIQIPEEMKGMTIPKLCLQPLVENAITHGIELKKARSQIQIRGEMIDGSIHLTVQDDGLGIQEERLAEIHRWMQEDSALSRDAHIGLQNVHRRLRDLYGEAYGLIVESEEGLGTKVTMIIPEQPFPRGDSDV</sequence>
<dbReference type="Gene3D" id="3.30.565.10">
    <property type="entry name" value="Histidine kinase-like ATPase, C-terminal domain"/>
    <property type="match status" value="1"/>
</dbReference>
<keyword evidence="7" id="KW-1133">Transmembrane helix</keyword>
<dbReference type="SMART" id="SM00387">
    <property type="entry name" value="HATPase_c"/>
    <property type="match status" value="1"/>
</dbReference>
<dbReference type="Pfam" id="PF00672">
    <property type="entry name" value="HAMP"/>
    <property type="match status" value="1"/>
</dbReference>
<dbReference type="InterPro" id="IPR036890">
    <property type="entry name" value="HATPase_C_sf"/>
</dbReference>
<reference evidence="10" key="1">
    <citation type="submission" date="2016-05" db="EMBL/GenBank/DDBJ databases">
        <title>Paenibacillus oryzae. sp. nov., isolated from the rice root.</title>
        <authorList>
            <person name="Zhang J."/>
            <person name="Zhang X."/>
        </authorList>
    </citation>
    <scope>NUCLEOTIDE SEQUENCE [LARGE SCALE GENOMIC DNA]</scope>
    <source>
        <strain evidence="10">KCTC13222</strain>
    </source>
</reference>
<keyword evidence="3" id="KW-0597">Phosphoprotein</keyword>
<dbReference type="InterPro" id="IPR010559">
    <property type="entry name" value="Sig_transdc_His_kin_internal"/>
</dbReference>
<feature type="domain" description="HAMP" evidence="8">
    <location>
        <begin position="309"/>
        <end position="361"/>
    </location>
</feature>
<dbReference type="EMBL" id="LYPC01000027">
    <property type="protein sequence ID" value="OCT12364.1"/>
    <property type="molecule type" value="Genomic_DNA"/>
</dbReference>
<evidence type="ECO:0000256" key="6">
    <source>
        <dbReference type="ARBA" id="ARBA00023136"/>
    </source>
</evidence>
<accession>A0A1C0ZW72</accession>
<keyword evidence="10" id="KW-1185">Reference proteome</keyword>
<name>A0A1C0ZW72_9BACL</name>
<dbReference type="AlphaFoldDB" id="A0A1C0ZW72"/>
<dbReference type="SMART" id="SM00304">
    <property type="entry name" value="HAMP"/>
    <property type="match status" value="1"/>
</dbReference>
<evidence type="ECO:0000313" key="10">
    <source>
        <dbReference type="Proteomes" id="UP000093309"/>
    </source>
</evidence>
<evidence type="ECO:0000313" key="9">
    <source>
        <dbReference type="EMBL" id="OCT12364.1"/>
    </source>
</evidence>
<keyword evidence="2" id="KW-1003">Cell membrane</keyword>
<dbReference type="Pfam" id="PF06580">
    <property type="entry name" value="His_kinase"/>
    <property type="match status" value="1"/>
</dbReference>
<evidence type="ECO:0000256" key="2">
    <source>
        <dbReference type="ARBA" id="ARBA00022475"/>
    </source>
</evidence>
<protein>
    <recommendedName>
        <fullName evidence="8">HAMP domain-containing protein</fullName>
    </recommendedName>
</protein>
<dbReference type="GO" id="GO:0000155">
    <property type="term" value="F:phosphorelay sensor kinase activity"/>
    <property type="evidence" value="ECO:0007669"/>
    <property type="project" value="InterPro"/>
</dbReference>
<dbReference type="Gene3D" id="6.10.340.10">
    <property type="match status" value="1"/>
</dbReference>
<comment type="subcellular location">
    <subcellularLocation>
        <location evidence="1">Cell membrane</location>
        <topology evidence="1">Multi-pass membrane protein</topology>
    </subcellularLocation>
</comment>
<keyword evidence="5" id="KW-0418">Kinase</keyword>
<proteinExistence type="predicted"/>
<dbReference type="InterPro" id="IPR003660">
    <property type="entry name" value="HAMP_dom"/>
</dbReference>
<dbReference type="GO" id="GO:0005886">
    <property type="term" value="C:plasma membrane"/>
    <property type="evidence" value="ECO:0007669"/>
    <property type="project" value="UniProtKB-SubCell"/>
</dbReference>
<feature type="transmembrane region" description="Helical" evidence="7">
    <location>
        <begin position="288"/>
        <end position="312"/>
    </location>
</feature>
<keyword evidence="4" id="KW-0808">Transferase</keyword>